<feature type="transmembrane region" description="Helical" evidence="1">
    <location>
        <begin position="84"/>
        <end position="101"/>
    </location>
</feature>
<proteinExistence type="predicted"/>
<keyword evidence="1" id="KW-0812">Transmembrane</keyword>
<evidence type="ECO:0000313" key="2">
    <source>
        <dbReference type="EMBL" id="DAE26637.1"/>
    </source>
</evidence>
<name>A0A8S5R6L8_9CAUD</name>
<evidence type="ECO:0000256" key="1">
    <source>
        <dbReference type="SAM" id="Phobius"/>
    </source>
</evidence>
<keyword evidence="1" id="KW-1133">Transmembrane helix</keyword>
<sequence length="184" mass="21470">MFTVTGLMNNKTNELDTIIVNNKKYEWGGFNKGIPPKTFKQLYLDNNKDIDGIFYFIQELAYGGEKCDEKLSIEEIMELRNKDLFYLYVITFVGYLAIYTVEVEDKDFKDYTYEELFNIAERDIFVACILENMVNIFGEFHLSRVFPLYTGKSILTGLDSQNKPIYKDGSNDIGTKEEMPKWVC</sequence>
<organism evidence="2">
    <name type="scientific">Ackermannviridae sp. ctaCq7</name>
    <dbReference type="NCBI Taxonomy" id="2827294"/>
    <lineage>
        <taxon>Viruses</taxon>
        <taxon>Duplodnaviria</taxon>
        <taxon>Heunggongvirae</taxon>
        <taxon>Uroviricota</taxon>
        <taxon>Caudoviricetes</taxon>
        <taxon>Pantevenvirales</taxon>
        <taxon>Ackermannviridae</taxon>
    </lineage>
</organism>
<protein>
    <submittedName>
        <fullName evidence="2">Uncharacterized protein</fullName>
    </submittedName>
</protein>
<accession>A0A8S5R6L8</accession>
<reference evidence="2" key="1">
    <citation type="journal article" date="2021" name="Proc. Natl. Acad. Sci. U.S.A.">
        <title>A Catalog of Tens of Thousands of Viruses from Human Metagenomes Reveals Hidden Associations with Chronic Diseases.</title>
        <authorList>
            <person name="Tisza M.J."/>
            <person name="Buck C.B."/>
        </authorList>
    </citation>
    <scope>NUCLEOTIDE SEQUENCE</scope>
    <source>
        <strain evidence="2">CtaCq7</strain>
    </source>
</reference>
<dbReference type="EMBL" id="BK015821">
    <property type="protein sequence ID" value="DAE26637.1"/>
    <property type="molecule type" value="Genomic_DNA"/>
</dbReference>
<keyword evidence="1" id="KW-0472">Membrane</keyword>